<dbReference type="Gene3D" id="1.20.5.4130">
    <property type="match status" value="1"/>
</dbReference>
<dbReference type="InterPro" id="IPR027417">
    <property type="entry name" value="P-loop_NTPase"/>
</dbReference>
<evidence type="ECO:0000256" key="3">
    <source>
        <dbReference type="ARBA" id="ARBA00022821"/>
    </source>
</evidence>
<dbReference type="PRINTS" id="PR00364">
    <property type="entry name" value="DISEASERSIST"/>
</dbReference>
<reference evidence="8" key="1">
    <citation type="journal article" date="2014" name="Nat. Commun.">
        <title>The emerging biofuel crop Camelina sativa retains a highly undifferentiated hexaploid genome structure.</title>
        <authorList>
            <person name="Kagale S."/>
            <person name="Koh C."/>
            <person name="Nixon J."/>
            <person name="Bollina V."/>
            <person name="Clarke W.E."/>
            <person name="Tuteja R."/>
            <person name="Spillane C."/>
            <person name="Robinson S.J."/>
            <person name="Links M.G."/>
            <person name="Clarke C."/>
            <person name="Higgins E.E."/>
            <person name="Huebert T."/>
            <person name="Sharpe A.G."/>
            <person name="Parkin I.A."/>
        </authorList>
    </citation>
    <scope>NUCLEOTIDE SEQUENCE [LARGE SCALE GENOMIC DNA]</scope>
    <source>
        <strain evidence="8">cv. DH55</strain>
    </source>
</reference>
<dbReference type="InterPro" id="IPR058922">
    <property type="entry name" value="WHD_DRP"/>
</dbReference>
<dbReference type="Pfam" id="PF23559">
    <property type="entry name" value="WHD_DRP"/>
    <property type="match status" value="1"/>
</dbReference>
<organism evidence="8 9">
    <name type="scientific">Camelina sativa</name>
    <name type="common">False flax</name>
    <name type="synonym">Myagrum sativum</name>
    <dbReference type="NCBI Taxonomy" id="90675"/>
    <lineage>
        <taxon>Eukaryota</taxon>
        <taxon>Viridiplantae</taxon>
        <taxon>Streptophyta</taxon>
        <taxon>Embryophyta</taxon>
        <taxon>Tracheophyta</taxon>
        <taxon>Spermatophyta</taxon>
        <taxon>Magnoliopsida</taxon>
        <taxon>eudicotyledons</taxon>
        <taxon>Gunneridae</taxon>
        <taxon>Pentapetalae</taxon>
        <taxon>rosids</taxon>
        <taxon>malvids</taxon>
        <taxon>Brassicales</taxon>
        <taxon>Brassicaceae</taxon>
        <taxon>Camelineae</taxon>
        <taxon>Camelina</taxon>
    </lineage>
</organism>
<evidence type="ECO:0000313" key="8">
    <source>
        <dbReference type="Proteomes" id="UP000694864"/>
    </source>
</evidence>
<feature type="domain" description="NB-ARC" evidence="4">
    <location>
        <begin position="169"/>
        <end position="340"/>
    </location>
</feature>
<keyword evidence="8" id="KW-1185">Reference proteome</keyword>
<dbReference type="PANTHER" id="PTHR23155:SF1185">
    <property type="entry name" value="DISEASE RESISTANCE RPP8-LIKE PROTEIN 3-RELATED"/>
    <property type="match status" value="1"/>
</dbReference>
<evidence type="ECO:0000259" key="4">
    <source>
        <dbReference type="Pfam" id="PF00931"/>
    </source>
</evidence>
<dbReference type="InterPro" id="IPR042197">
    <property type="entry name" value="Apaf_helical"/>
</dbReference>
<dbReference type="Proteomes" id="UP000694864">
    <property type="component" value="Chromosome 12"/>
</dbReference>
<dbReference type="Gene3D" id="3.40.50.300">
    <property type="entry name" value="P-loop containing nucleotide triphosphate hydrolases"/>
    <property type="match status" value="1"/>
</dbReference>
<dbReference type="Pfam" id="PF00931">
    <property type="entry name" value="NB-ARC"/>
    <property type="match status" value="1"/>
</dbReference>
<feature type="domain" description="Disease resistance R13L4/SHOC-2-like LRR" evidence="7">
    <location>
        <begin position="572"/>
        <end position="703"/>
    </location>
</feature>
<keyword evidence="2" id="KW-0547">Nucleotide-binding</keyword>
<evidence type="ECO:0000256" key="2">
    <source>
        <dbReference type="ARBA" id="ARBA00022741"/>
    </source>
</evidence>
<gene>
    <name evidence="9" type="primary">LOC104731739</name>
</gene>
<evidence type="ECO:0000256" key="1">
    <source>
        <dbReference type="ARBA" id="ARBA00022737"/>
    </source>
</evidence>
<dbReference type="InterPro" id="IPR055414">
    <property type="entry name" value="LRR_R13L4/SHOC2-like"/>
</dbReference>
<dbReference type="InterPro" id="IPR036388">
    <property type="entry name" value="WH-like_DNA-bd_sf"/>
</dbReference>
<feature type="domain" description="Disease resistance N-terminal" evidence="5">
    <location>
        <begin position="6"/>
        <end position="87"/>
    </location>
</feature>
<keyword evidence="3" id="KW-0611">Plant defense</keyword>
<dbReference type="Pfam" id="PF23598">
    <property type="entry name" value="LRR_14"/>
    <property type="match status" value="1"/>
</dbReference>
<dbReference type="InterPro" id="IPR032675">
    <property type="entry name" value="LRR_dom_sf"/>
</dbReference>
<sequence length="736" mass="85390">MAESLLSFGVQKVWDLLVRESERLQGVNDQFDELKRDLNLLRSFLEDADAKKHASALVRNCVEEIKEIVFDTEDIIETFLLKEELVKINSIKKKCLRGLSCIRMDHRKIALDMGGISKRISKVIRDMQSFGVQQMIFDGSKYSNPLQEREREMRKTFPSNNENELVGLEENVNKLVGNLVKEDSIQVVSITGMGGIGKTTLARQVFNHEMVKNHFDGVAWVCISQQFTRTYVWQTILQQLSSKHDKHVETNMNEEDLQEKLFQLLETRTSLIILDDMWREEDWDRIKPVFPPKKGWKVLLTSRNVNVGIHADPTCVTFKPGYLTSDESWTLFRRIAFPRKETTMEFKVDVEFEEMGRQMINHCGGLPLAVKVLGGLLASQHTLSEWKRISHNIKSNIIGETSFNDRNISSVYHILYLSFEELPIYLKHCFLYLAHFPEDHPIRVWDLSYYWAAEGIPRPMVYKGATIEEVGDGYVEELVKRHMVKRDVSYLGFETCHMHDMMREVCLRKAEEENFVHVVDTTNSQSPCKSRRMAVHWLDETYDPEAELVNPKLRSLLFIWNQVSGSHAGSSLWFTRLQLIRILDLSRVDFGEEVPSSIGKLIHLRYLSLYDAKLTHLPSSMRNLKQMIYFNLTTRSSPYIPNILNEMRGLAYLSLPRTMHDKTKLEMGNLVNMEMLVNFSTKHSSAKDLQRMTKLRHLVLYNDGQGCTRETLDSSIPSELRCFGYYKIDDKEMDGC</sequence>
<accession>A0ABM0V1R6</accession>
<dbReference type="Gene3D" id="1.10.10.10">
    <property type="entry name" value="Winged helix-like DNA-binding domain superfamily/Winged helix DNA-binding domain"/>
    <property type="match status" value="1"/>
</dbReference>
<dbReference type="InterPro" id="IPR038005">
    <property type="entry name" value="RX-like_CC"/>
</dbReference>
<keyword evidence="1" id="KW-0677">Repeat</keyword>
<dbReference type="Gene3D" id="3.80.10.10">
    <property type="entry name" value="Ribonuclease Inhibitor"/>
    <property type="match status" value="1"/>
</dbReference>
<dbReference type="GeneID" id="104731739"/>
<evidence type="ECO:0000259" key="6">
    <source>
        <dbReference type="Pfam" id="PF23559"/>
    </source>
</evidence>
<name>A0ABM0V1R6_CAMSA</name>
<dbReference type="SUPFAM" id="SSF52058">
    <property type="entry name" value="L domain-like"/>
    <property type="match status" value="1"/>
</dbReference>
<dbReference type="CDD" id="cd14798">
    <property type="entry name" value="RX-CC_like"/>
    <property type="match status" value="1"/>
</dbReference>
<dbReference type="InterPro" id="IPR041118">
    <property type="entry name" value="Rx_N"/>
</dbReference>
<dbReference type="SUPFAM" id="SSF52540">
    <property type="entry name" value="P-loop containing nucleoside triphosphate hydrolases"/>
    <property type="match status" value="1"/>
</dbReference>
<proteinExistence type="predicted"/>
<dbReference type="Gene3D" id="1.10.8.430">
    <property type="entry name" value="Helical domain of apoptotic protease-activating factors"/>
    <property type="match status" value="1"/>
</dbReference>
<feature type="domain" description="Disease resistance protein winged helix" evidence="6">
    <location>
        <begin position="436"/>
        <end position="505"/>
    </location>
</feature>
<dbReference type="InterPro" id="IPR044974">
    <property type="entry name" value="Disease_R_plants"/>
</dbReference>
<dbReference type="PANTHER" id="PTHR23155">
    <property type="entry name" value="DISEASE RESISTANCE PROTEIN RP"/>
    <property type="match status" value="1"/>
</dbReference>
<dbReference type="RefSeq" id="XP_010449520.1">
    <property type="nucleotide sequence ID" value="XM_010451218.1"/>
</dbReference>
<dbReference type="Pfam" id="PF18052">
    <property type="entry name" value="Rx_N"/>
    <property type="match status" value="1"/>
</dbReference>
<dbReference type="InterPro" id="IPR002182">
    <property type="entry name" value="NB-ARC"/>
</dbReference>
<evidence type="ECO:0000259" key="7">
    <source>
        <dbReference type="Pfam" id="PF23598"/>
    </source>
</evidence>
<evidence type="ECO:0000259" key="5">
    <source>
        <dbReference type="Pfam" id="PF18052"/>
    </source>
</evidence>
<reference evidence="9" key="2">
    <citation type="submission" date="2025-08" db="UniProtKB">
        <authorList>
            <consortium name="RefSeq"/>
        </authorList>
    </citation>
    <scope>IDENTIFICATION</scope>
    <source>
        <tissue evidence="9">Leaf</tissue>
    </source>
</reference>
<protein>
    <submittedName>
        <fullName evidence="9">Probable disease resistance protein At1g59620</fullName>
    </submittedName>
</protein>
<evidence type="ECO:0000313" key="9">
    <source>
        <dbReference type="RefSeq" id="XP_010449520.1"/>
    </source>
</evidence>